<proteinExistence type="predicted"/>
<feature type="compositionally biased region" description="Gly residues" evidence="1">
    <location>
        <begin position="1"/>
        <end position="10"/>
    </location>
</feature>
<name>A0ABP0CRQ7_9PEZI</name>
<evidence type="ECO:0000313" key="2">
    <source>
        <dbReference type="EMBL" id="CAK7234581.1"/>
    </source>
</evidence>
<evidence type="ECO:0000256" key="1">
    <source>
        <dbReference type="SAM" id="MobiDB-lite"/>
    </source>
</evidence>
<feature type="compositionally biased region" description="Acidic residues" evidence="1">
    <location>
        <begin position="89"/>
        <end position="101"/>
    </location>
</feature>
<dbReference type="Proteomes" id="UP001642405">
    <property type="component" value="Unassembled WGS sequence"/>
</dbReference>
<gene>
    <name evidence="2" type="ORF">SCUCBS95973_008984</name>
</gene>
<sequence>MGEIAAGGTGAQTELEARDAAKNASAARDAAQASLEAMLWYRPSFDDSVAAEEDAGEARRAACRAEEVLAEIKAAVREATVATMRVGEAEDEGDAEIEAAAEADGQQ</sequence>
<reference evidence="2 3" key="1">
    <citation type="submission" date="2024-01" db="EMBL/GenBank/DDBJ databases">
        <authorList>
            <person name="Allen C."/>
            <person name="Tagirdzhanova G."/>
        </authorList>
    </citation>
    <scope>NUCLEOTIDE SEQUENCE [LARGE SCALE GENOMIC DNA]</scope>
</reference>
<keyword evidence="3" id="KW-1185">Reference proteome</keyword>
<comment type="caution">
    <text evidence="2">The sequence shown here is derived from an EMBL/GenBank/DDBJ whole genome shotgun (WGS) entry which is preliminary data.</text>
</comment>
<evidence type="ECO:0000313" key="3">
    <source>
        <dbReference type="Proteomes" id="UP001642405"/>
    </source>
</evidence>
<dbReference type="EMBL" id="CAWUHB010000086">
    <property type="protein sequence ID" value="CAK7234581.1"/>
    <property type="molecule type" value="Genomic_DNA"/>
</dbReference>
<protein>
    <submittedName>
        <fullName evidence="2">Uncharacterized protein</fullName>
    </submittedName>
</protein>
<accession>A0ABP0CRQ7</accession>
<feature type="region of interest" description="Disordered" evidence="1">
    <location>
        <begin position="86"/>
        <end position="107"/>
    </location>
</feature>
<feature type="region of interest" description="Disordered" evidence="1">
    <location>
        <begin position="1"/>
        <end position="28"/>
    </location>
</feature>
<organism evidence="2 3">
    <name type="scientific">Sporothrix curviconia</name>
    <dbReference type="NCBI Taxonomy" id="1260050"/>
    <lineage>
        <taxon>Eukaryota</taxon>
        <taxon>Fungi</taxon>
        <taxon>Dikarya</taxon>
        <taxon>Ascomycota</taxon>
        <taxon>Pezizomycotina</taxon>
        <taxon>Sordariomycetes</taxon>
        <taxon>Sordariomycetidae</taxon>
        <taxon>Ophiostomatales</taxon>
        <taxon>Ophiostomataceae</taxon>
        <taxon>Sporothrix</taxon>
    </lineage>
</organism>